<evidence type="ECO:0000256" key="1">
    <source>
        <dbReference type="SAM" id="MobiDB-lite"/>
    </source>
</evidence>
<accession>A0A8H3IQ82</accession>
<reference evidence="2" key="1">
    <citation type="submission" date="2021-03" db="EMBL/GenBank/DDBJ databases">
        <authorList>
            <person name="Tagirdzhanova G."/>
        </authorList>
    </citation>
    <scope>NUCLEOTIDE SEQUENCE</scope>
</reference>
<organism evidence="2 3">
    <name type="scientific">Alectoria fallacina</name>
    <dbReference type="NCBI Taxonomy" id="1903189"/>
    <lineage>
        <taxon>Eukaryota</taxon>
        <taxon>Fungi</taxon>
        <taxon>Dikarya</taxon>
        <taxon>Ascomycota</taxon>
        <taxon>Pezizomycotina</taxon>
        <taxon>Lecanoromycetes</taxon>
        <taxon>OSLEUM clade</taxon>
        <taxon>Lecanoromycetidae</taxon>
        <taxon>Lecanorales</taxon>
        <taxon>Lecanorineae</taxon>
        <taxon>Parmeliaceae</taxon>
        <taxon>Alectoria</taxon>
    </lineage>
</organism>
<dbReference type="AlphaFoldDB" id="A0A8H3IQ82"/>
<evidence type="ECO:0000313" key="2">
    <source>
        <dbReference type="EMBL" id="CAF9936307.1"/>
    </source>
</evidence>
<sequence length="72" mass="7773">MAVLLDSRSGTEEERGGEVAERMVSGYKDATLLLIQGLEGVEEDLSVLAVDASSEGAKAQVEWKLRDLGFDM</sequence>
<dbReference type="Proteomes" id="UP000664203">
    <property type="component" value="Unassembled WGS sequence"/>
</dbReference>
<feature type="region of interest" description="Disordered" evidence="1">
    <location>
        <begin position="1"/>
        <end position="20"/>
    </location>
</feature>
<gene>
    <name evidence="2" type="ORF">ALECFALPRED_006761</name>
</gene>
<protein>
    <submittedName>
        <fullName evidence="2">Uncharacterized protein</fullName>
    </submittedName>
</protein>
<evidence type="ECO:0000313" key="3">
    <source>
        <dbReference type="Proteomes" id="UP000664203"/>
    </source>
</evidence>
<name>A0A8H3IQ82_9LECA</name>
<comment type="caution">
    <text evidence="2">The sequence shown here is derived from an EMBL/GenBank/DDBJ whole genome shotgun (WGS) entry which is preliminary data.</text>
</comment>
<feature type="compositionally biased region" description="Basic and acidic residues" evidence="1">
    <location>
        <begin position="9"/>
        <end position="20"/>
    </location>
</feature>
<dbReference type="EMBL" id="CAJPDR010000438">
    <property type="protein sequence ID" value="CAF9936307.1"/>
    <property type="molecule type" value="Genomic_DNA"/>
</dbReference>
<proteinExistence type="predicted"/>
<keyword evidence="3" id="KW-1185">Reference proteome</keyword>